<proteinExistence type="predicted"/>
<feature type="region of interest" description="Disordered" evidence="3">
    <location>
        <begin position="293"/>
        <end position="344"/>
    </location>
</feature>
<evidence type="ECO:0000256" key="3">
    <source>
        <dbReference type="SAM" id="MobiDB-lite"/>
    </source>
</evidence>
<keyword evidence="2" id="KW-0175">Coiled coil</keyword>
<feature type="coiled-coil region" evidence="2">
    <location>
        <begin position="81"/>
        <end position="108"/>
    </location>
</feature>
<dbReference type="InterPro" id="IPR058647">
    <property type="entry name" value="BSH_CzcB-like"/>
</dbReference>
<dbReference type="GO" id="GO:0060003">
    <property type="term" value="P:copper ion export"/>
    <property type="evidence" value="ECO:0007669"/>
    <property type="project" value="TreeGrafter"/>
</dbReference>
<evidence type="ECO:0000313" key="5">
    <source>
        <dbReference type="EMBL" id="SFZ98887.1"/>
    </source>
</evidence>
<dbReference type="GO" id="GO:0030288">
    <property type="term" value="C:outer membrane-bounded periplasmic space"/>
    <property type="evidence" value="ECO:0007669"/>
    <property type="project" value="TreeGrafter"/>
</dbReference>
<keyword evidence="1" id="KW-0813">Transport</keyword>
<name>A0A1W1EFP5_9ZZZZ</name>
<dbReference type="SUPFAM" id="SSF111369">
    <property type="entry name" value="HlyD-like secretion proteins"/>
    <property type="match status" value="1"/>
</dbReference>
<evidence type="ECO:0000256" key="2">
    <source>
        <dbReference type="SAM" id="Coils"/>
    </source>
</evidence>
<dbReference type="PANTHER" id="PTHR30097:SF15">
    <property type="entry name" value="CATION EFFLUX SYSTEM PROTEIN CUSB"/>
    <property type="match status" value="1"/>
</dbReference>
<dbReference type="GO" id="GO:0015679">
    <property type="term" value="P:plasma membrane copper ion transport"/>
    <property type="evidence" value="ECO:0007669"/>
    <property type="project" value="TreeGrafter"/>
</dbReference>
<protein>
    <submittedName>
        <fullName evidence="5">Probable Co/Zn/Cd efflux system membrane fusion protein</fullName>
    </submittedName>
</protein>
<dbReference type="Gene3D" id="1.10.287.470">
    <property type="entry name" value="Helix hairpin bin"/>
    <property type="match status" value="1"/>
</dbReference>
<sequence length="394" mass="43990">MNKLTFLLLPLFAFANQITMDHAVKKPLGKIVKTNAQITQLSDQKQKIVSRLPGHIEKYFVSTGQKVKNGDKVALIESIELSKMSAEYVALKQQSKAAREQLATAKKLYKKGLTSQNELNQNIIDIESVLAKQNSLASQMKSLGIKASELKKATDQFILYAHADGIVGQIFVPLHSNVNAEDPLMSIVNQSAYYAIAYLGMEDAMKVDEKTTGFVSVAGKQYPANFVQLQPTIDEETQRAKVLFMLMENPKNILINAFTEMDISLAPFSEAVMVKKSSLSLFKGEWVVFTETKHEGEEHEGEKAHSEDNHKEKAEDHEHEEDHDAKHEESEDHEHGGDEDHEEVPYTAKVVKIIAYNGDEVAVEGIKEGEEYVSDGVYFVKSMILKSSLGEHGH</sequence>
<dbReference type="AlphaFoldDB" id="A0A1W1EFP5"/>
<dbReference type="PANTHER" id="PTHR30097">
    <property type="entry name" value="CATION EFFLUX SYSTEM PROTEIN CUSB"/>
    <property type="match status" value="1"/>
</dbReference>
<accession>A0A1W1EFP5</accession>
<feature type="compositionally biased region" description="Basic and acidic residues" evidence="3">
    <location>
        <begin position="293"/>
        <end position="338"/>
    </location>
</feature>
<dbReference type="EMBL" id="FPKX01000065">
    <property type="protein sequence ID" value="SFZ98887.1"/>
    <property type="molecule type" value="Genomic_DNA"/>
</dbReference>
<evidence type="ECO:0000256" key="1">
    <source>
        <dbReference type="ARBA" id="ARBA00022448"/>
    </source>
</evidence>
<dbReference type="InterPro" id="IPR051909">
    <property type="entry name" value="MFP_Cation_Efflux"/>
</dbReference>
<reference evidence="5" key="1">
    <citation type="submission" date="2016-10" db="EMBL/GenBank/DDBJ databases">
        <authorList>
            <person name="de Groot N.N."/>
        </authorList>
    </citation>
    <scope>NUCLEOTIDE SEQUENCE</scope>
</reference>
<evidence type="ECO:0000259" key="4">
    <source>
        <dbReference type="Pfam" id="PF25973"/>
    </source>
</evidence>
<organism evidence="5">
    <name type="scientific">hydrothermal vent metagenome</name>
    <dbReference type="NCBI Taxonomy" id="652676"/>
    <lineage>
        <taxon>unclassified sequences</taxon>
        <taxon>metagenomes</taxon>
        <taxon>ecological metagenomes</taxon>
    </lineage>
</organism>
<gene>
    <name evidence="5" type="ORF">MNB_SV-5-1078</name>
</gene>
<dbReference type="GO" id="GO:0046914">
    <property type="term" value="F:transition metal ion binding"/>
    <property type="evidence" value="ECO:0007669"/>
    <property type="project" value="TreeGrafter"/>
</dbReference>
<dbReference type="Gene3D" id="2.40.30.170">
    <property type="match status" value="1"/>
</dbReference>
<dbReference type="Gene3D" id="2.40.50.100">
    <property type="match status" value="1"/>
</dbReference>
<dbReference type="Pfam" id="PF25973">
    <property type="entry name" value="BSH_CzcB"/>
    <property type="match status" value="1"/>
</dbReference>
<feature type="domain" description="CzcB-like barrel-sandwich hybrid" evidence="4">
    <location>
        <begin position="46"/>
        <end position="169"/>
    </location>
</feature>